<organism evidence="2 3">
    <name type="scientific">Raphanus sativus</name>
    <name type="common">Radish</name>
    <name type="synonym">Raphanus raphanistrum var. sativus</name>
    <dbReference type="NCBI Taxonomy" id="3726"/>
    <lineage>
        <taxon>Eukaryota</taxon>
        <taxon>Viridiplantae</taxon>
        <taxon>Streptophyta</taxon>
        <taxon>Embryophyta</taxon>
        <taxon>Tracheophyta</taxon>
        <taxon>Spermatophyta</taxon>
        <taxon>Magnoliopsida</taxon>
        <taxon>eudicotyledons</taxon>
        <taxon>Gunneridae</taxon>
        <taxon>Pentapetalae</taxon>
        <taxon>rosids</taxon>
        <taxon>malvids</taxon>
        <taxon>Brassicales</taxon>
        <taxon>Brassicaceae</taxon>
        <taxon>Brassiceae</taxon>
        <taxon>Raphanus</taxon>
    </lineage>
</organism>
<name>A0A9W3CBT4_RAPSA</name>
<gene>
    <name evidence="3" type="primary">LOC130499019</name>
</gene>
<protein>
    <submittedName>
        <fullName evidence="3">Nonsense-mediated mRNA decay protein 2-like</fullName>
    </submittedName>
</protein>
<feature type="compositionally biased region" description="Basic and acidic residues" evidence="1">
    <location>
        <begin position="135"/>
        <end position="144"/>
    </location>
</feature>
<dbReference type="Proteomes" id="UP000504610">
    <property type="component" value="Chromosome 8"/>
</dbReference>
<feature type="compositionally biased region" description="Acidic residues" evidence="1">
    <location>
        <begin position="173"/>
        <end position="187"/>
    </location>
</feature>
<reference evidence="3" key="2">
    <citation type="submission" date="2025-08" db="UniProtKB">
        <authorList>
            <consortium name="RefSeq"/>
        </authorList>
    </citation>
    <scope>IDENTIFICATION</scope>
    <source>
        <tissue evidence="3">Leaf</tissue>
    </source>
</reference>
<reference evidence="2" key="1">
    <citation type="journal article" date="2019" name="Database">
        <title>The radish genome database (RadishGD): an integrated information resource for radish genomics.</title>
        <authorList>
            <person name="Yu H.J."/>
            <person name="Baek S."/>
            <person name="Lee Y.J."/>
            <person name="Cho A."/>
            <person name="Mun J.H."/>
        </authorList>
    </citation>
    <scope>NUCLEOTIDE SEQUENCE [LARGE SCALE GENOMIC DNA]</scope>
    <source>
        <strain evidence="2">cv. WK10039</strain>
    </source>
</reference>
<accession>A0A9W3CBT4</accession>
<feature type="region of interest" description="Disordered" evidence="1">
    <location>
        <begin position="1"/>
        <end position="189"/>
    </location>
</feature>
<feature type="compositionally biased region" description="Basic and acidic residues" evidence="1">
    <location>
        <begin position="56"/>
        <end position="69"/>
    </location>
</feature>
<dbReference type="AlphaFoldDB" id="A0A9W3CBT4"/>
<evidence type="ECO:0000313" key="2">
    <source>
        <dbReference type="Proteomes" id="UP000504610"/>
    </source>
</evidence>
<feature type="compositionally biased region" description="Basic and acidic residues" evidence="1">
    <location>
        <begin position="1"/>
        <end position="21"/>
    </location>
</feature>
<dbReference type="OrthoDB" id="1114294at2759"/>
<evidence type="ECO:0000313" key="3">
    <source>
        <dbReference type="RefSeq" id="XP_056848888.1"/>
    </source>
</evidence>
<proteinExistence type="predicted"/>
<keyword evidence="2" id="KW-1185">Reference proteome</keyword>
<evidence type="ECO:0000256" key="1">
    <source>
        <dbReference type="SAM" id="MobiDB-lite"/>
    </source>
</evidence>
<dbReference type="GeneID" id="130499019"/>
<dbReference type="RefSeq" id="XP_056848888.1">
    <property type="nucleotide sequence ID" value="XM_056992908.1"/>
</dbReference>
<sequence length="256" mass="28666">MVETRRGGKRKEIPRKEAESKTKKKKTVKTKETAEESSTAPMNYLLEAAAAVVSKGNKEEDGDPDGKENAEEDGEDDDDGEKEGSDDEEDDDGEKEGSDEEDIEGTKDDEEDGDGEKEGSEEDEEAHESGEDEARESGDGKDASASDVNGDEVLGGKDKDMEEETAAPKSTPEVEEERETDEEVEETEAVKPTRMFFYVSEYKKQIKLGTRFMIADVIETFFSLSPEATNSERRWFQEHPQFCHLFHKQLDAKSQE</sequence>
<feature type="compositionally biased region" description="Acidic residues" evidence="1">
    <location>
        <begin position="70"/>
        <end position="134"/>
    </location>
</feature>
<dbReference type="KEGG" id="rsz:130499019"/>